<organism evidence="4 5">
    <name type="scientific">[Clostridium] fimetarium</name>
    <dbReference type="NCBI Taxonomy" id="99656"/>
    <lineage>
        <taxon>Bacteria</taxon>
        <taxon>Bacillati</taxon>
        <taxon>Bacillota</taxon>
        <taxon>Clostridia</taxon>
        <taxon>Lachnospirales</taxon>
        <taxon>Lachnospiraceae</taxon>
    </lineage>
</organism>
<protein>
    <submittedName>
        <fullName evidence="4">DNA-binding transcriptional regulator, MerR family</fullName>
    </submittedName>
</protein>
<dbReference type="OrthoDB" id="9777497at2"/>
<dbReference type="Gene3D" id="1.10.1660.10">
    <property type="match status" value="1"/>
</dbReference>
<keyword evidence="1 4" id="KW-0238">DNA-binding</keyword>
<dbReference type="GO" id="GO:0003677">
    <property type="term" value="F:DNA binding"/>
    <property type="evidence" value="ECO:0007669"/>
    <property type="project" value="UniProtKB-KW"/>
</dbReference>
<proteinExistence type="predicted"/>
<evidence type="ECO:0000256" key="1">
    <source>
        <dbReference type="ARBA" id="ARBA00023125"/>
    </source>
</evidence>
<evidence type="ECO:0000313" key="5">
    <source>
        <dbReference type="Proteomes" id="UP000199701"/>
    </source>
</evidence>
<keyword evidence="2" id="KW-0812">Transmembrane</keyword>
<evidence type="ECO:0000256" key="2">
    <source>
        <dbReference type="SAM" id="Phobius"/>
    </source>
</evidence>
<dbReference type="Pfam" id="PF13411">
    <property type="entry name" value="MerR_1"/>
    <property type="match status" value="1"/>
</dbReference>
<dbReference type="STRING" id="99656.SAMN05421659_10841"/>
<dbReference type="GO" id="GO:0003700">
    <property type="term" value="F:DNA-binding transcription factor activity"/>
    <property type="evidence" value="ECO:0007669"/>
    <property type="project" value="InterPro"/>
</dbReference>
<evidence type="ECO:0000259" key="3">
    <source>
        <dbReference type="PROSITE" id="PS50937"/>
    </source>
</evidence>
<dbReference type="InterPro" id="IPR000551">
    <property type="entry name" value="MerR-type_HTH_dom"/>
</dbReference>
<keyword evidence="2" id="KW-0472">Membrane</keyword>
<dbReference type="InterPro" id="IPR047057">
    <property type="entry name" value="MerR_fam"/>
</dbReference>
<dbReference type="InterPro" id="IPR009061">
    <property type="entry name" value="DNA-bd_dom_put_sf"/>
</dbReference>
<evidence type="ECO:0000313" key="4">
    <source>
        <dbReference type="EMBL" id="SEW26702.1"/>
    </source>
</evidence>
<feature type="transmembrane region" description="Helical" evidence="2">
    <location>
        <begin position="165"/>
        <end position="185"/>
    </location>
</feature>
<dbReference type="PANTHER" id="PTHR30204">
    <property type="entry name" value="REDOX-CYCLING DRUG-SENSING TRANSCRIPTIONAL ACTIVATOR SOXR"/>
    <property type="match status" value="1"/>
</dbReference>
<reference evidence="4 5" key="1">
    <citation type="submission" date="2016-10" db="EMBL/GenBank/DDBJ databases">
        <authorList>
            <person name="de Groot N.N."/>
        </authorList>
    </citation>
    <scope>NUCLEOTIDE SEQUENCE [LARGE SCALE GENOMIC DNA]</scope>
    <source>
        <strain evidence="4 5">DSM 9179</strain>
    </source>
</reference>
<feature type="transmembrane region" description="Helical" evidence="2">
    <location>
        <begin position="140"/>
        <end position="159"/>
    </location>
</feature>
<dbReference type="PRINTS" id="PR00040">
    <property type="entry name" value="HTHMERR"/>
</dbReference>
<keyword evidence="5" id="KW-1185">Reference proteome</keyword>
<sequence length="238" mass="27313">MKTYSTGELAKACKVSVRTVQYYDKEGIVVPSQLSVGGRRIYSEDDFKKFHCVCLYKSLGFSLEDIKKIMETEDTYDLLLEVIMKQQEKISDEIHTLEKTKEKLNMVKEEIDNTGTLRLESLDEMEALLDKKRKHRKTDIMTYIFMGCYVLILFVGFPITVSVGGIYPFVMLIIAITLLLGLIFYHSGVNAYICPSCHEKFPIGFFKDMFTLNGGSKGKYLKCSHCGHRGWMKESFPE</sequence>
<accession>A0A1I0QIH9</accession>
<dbReference type="SMART" id="SM00422">
    <property type="entry name" value="HTH_MERR"/>
    <property type="match status" value="1"/>
</dbReference>
<keyword evidence="2" id="KW-1133">Transmembrane helix</keyword>
<dbReference type="AlphaFoldDB" id="A0A1I0QIH9"/>
<dbReference type="Proteomes" id="UP000199701">
    <property type="component" value="Unassembled WGS sequence"/>
</dbReference>
<dbReference type="RefSeq" id="WP_092453975.1">
    <property type="nucleotide sequence ID" value="NZ_FOJI01000008.1"/>
</dbReference>
<dbReference type="PANTHER" id="PTHR30204:SF96">
    <property type="entry name" value="CHROMOSOME-ANCHORING PROTEIN RACA"/>
    <property type="match status" value="1"/>
</dbReference>
<feature type="domain" description="HTH merR-type" evidence="3">
    <location>
        <begin position="3"/>
        <end position="72"/>
    </location>
</feature>
<name>A0A1I0QIH9_9FIRM</name>
<gene>
    <name evidence="4" type="ORF">SAMN05421659_10841</name>
</gene>
<dbReference type="PROSITE" id="PS50937">
    <property type="entry name" value="HTH_MERR_2"/>
    <property type="match status" value="1"/>
</dbReference>
<dbReference type="CDD" id="cd01106">
    <property type="entry name" value="HTH_TipAL-Mta"/>
    <property type="match status" value="1"/>
</dbReference>
<dbReference type="EMBL" id="FOJI01000008">
    <property type="protein sequence ID" value="SEW26702.1"/>
    <property type="molecule type" value="Genomic_DNA"/>
</dbReference>
<dbReference type="SUPFAM" id="SSF46955">
    <property type="entry name" value="Putative DNA-binding domain"/>
    <property type="match status" value="1"/>
</dbReference>